<keyword evidence="1" id="KW-0479">Metal-binding</keyword>
<dbReference type="SMART" id="SM00349">
    <property type="entry name" value="KRAB"/>
    <property type="match status" value="1"/>
</dbReference>
<dbReference type="InterPro" id="IPR036051">
    <property type="entry name" value="KRAB_dom_sf"/>
</dbReference>
<sequence length="541" mass="61810">VTLELGSPPHSWYHRLTCHLNVALYLTQWHLQLMHNENLILCSALRQSSSVQAAVVLVSRADGPEMRTDVPSQGLVSFEDVAVNFTWEEWQELNDAQRTLYWDVMLETYSNLVSLGLYVSDPEVSMRLEQGAQPGTMEKPPNQKLSDVHTVDYLIKANPKNQGRRHLWQVLSGNNKISTNERTDIGGKFILDSDHSLSHSVKIGIISSMIPENSSIHRNIFTPGDHPYEEHDGKEEEIFHRVREFIRYPEHLSHQGIQNFQQTSKFCQQGKTLSKETIFTCRGDIAEGTTCKYGEYGGTCDKPSFTVQDGPQAGQSSYTCSGRGEADDVKPVHLTTHRHVEGEQEKCYESEANLSNKSHTHQHESAQLGENTFEYNRYGEMSPKSSVFTEHQKPQADDQPYGCGETYEDSLHGRHQRTLTTEELFDSKICVRNLSWATALSLHPQSQAVVQHFSAHPRTHTRQTPCECQESTTAFSRRPALSRERTHTGGKPCESQDWKRALYHQSDLHKHLKTDKGKETHECQKRRKIFSRTTSFHWNHF</sequence>
<keyword evidence="4" id="KW-0862">Zinc</keyword>
<dbReference type="AlphaFoldDB" id="A0A8J6ABD3"/>
<dbReference type="GO" id="GO:0000981">
    <property type="term" value="F:DNA-binding transcription factor activity, RNA polymerase II-specific"/>
    <property type="evidence" value="ECO:0007669"/>
    <property type="project" value="TreeGrafter"/>
</dbReference>
<dbReference type="GO" id="GO:0000977">
    <property type="term" value="F:RNA polymerase II transcription regulatory region sequence-specific DNA binding"/>
    <property type="evidence" value="ECO:0007669"/>
    <property type="project" value="TreeGrafter"/>
</dbReference>
<reference evidence="7" key="1">
    <citation type="journal article" date="2021" name="Evol. Appl.">
        <title>The genome of the Pyrenean desman and the effects of bottlenecks and inbreeding on the genomic landscape of an endangered species.</title>
        <authorList>
            <person name="Escoda L."/>
            <person name="Castresana J."/>
        </authorList>
    </citation>
    <scope>NUCLEOTIDE SEQUENCE</scope>
    <source>
        <strain evidence="7">IBE-C5619</strain>
    </source>
</reference>
<evidence type="ECO:0000256" key="5">
    <source>
        <dbReference type="SAM" id="MobiDB-lite"/>
    </source>
</evidence>
<dbReference type="GO" id="GO:0008270">
    <property type="term" value="F:zinc ion binding"/>
    <property type="evidence" value="ECO:0007669"/>
    <property type="project" value="UniProtKB-KW"/>
</dbReference>
<dbReference type="EMBL" id="JAGFMF010011648">
    <property type="protein sequence ID" value="KAG8517558.1"/>
    <property type="molecule type" value="Genomic_DNA"/>
</dbReference>
<keyword evidence="3" id="KW-0863">Zinc-finger</keyword>
<dbReference type="CDD" id="cd07765">
    <property type="entry name" value="KRAB_A-box"/>
    <property type="match status" value="1"/>
</dbReference>
<dbReference type="InterPro" id="IPR001909">
    <property type="entry name" value="KRAB"/>
</dbReference>
<dbReference type="SUPFAM" id="SSF109640">
    <property type="entry name" value="KRAB domain (Kruppel-associated box)"/>
    <property type="match status" value="1"/>
</dbReference>
<keyword evidence="8" id="KW-1185">Reference proteome</keyword>
<evidence type="ECO:0000256" key="4">
    <source>
        <dbReference type="ARBA" id="ARBA00022833"/>
    </source>
</evidence>
<comment type="caution">
    <text evidence="7">The sequence shown here is derived from an EMBL/GenBank/DDBJ whole genome shotgun (WGS) entry which is preliminary data.</text>
</comment>
<feature type="region of interest" description="Disordered" evidence="5">
    <location>
        <begin position="465"/>
        <end position="494"/>
    </location>
</feature>
<feature type="non-terminal residue" evidence="7">
    <location>
        <position position="1"/>
    </location>
</feature>
<dbReference type="OrthoDB" id="9558250at2759"/>
<protein>
    <submittedName>
        <fullName evidence="7">Zinc finger protein 717</fullName>
    </submittedName>
</protein>
<dbReference type="PROSITE" id="PS50805">
    <property type="entry name" value="KRAB"/>
    <property type="match status" value="1"/>
</dbReference>
<evidence type="ECO:0000313" key="7">
    <source>
        <dbReference type="EMBL" id="KAG8517558.1"/>
    </source>
</evidence>
<evidence type="ECO:0000313" key="8">
    <source>
        <dbReference type="Proteomes" id="UP000700334"/>
    </source>
</evidence>
<evidence type="ECO:0000256" key="3">
    <source>
        <dbReference type="ARBA" id="ARBA00022771"/>
    </source>
</evidence>
<name>A0A8J6ABD3_GALPY</name>
<dbReference type="Proteomes" id="UP000700334">
    <property type="component" value="Unassembled WGS sequence"/>
</dbReference>
<organism evidence="7 8">
    <name type="scientific">Galemys pyrenaicus</name>
    <name type="common">Iberian desman</name>
    <name type="synonym">Pyrenean desman</name>
    <dbReference type="NCBI Taxonomy" id="202257"/>
    <lineage>
        <taxon>Eukaryota</taxon>
        <taxon>Metazoa</taxon>
        <taxon>Chordata</taxon>
        <taxon>Craniata</taxon>
        <taxon>Vertebrata</taxon>
        <taxon>Euteleostomi</taxon>
        <taxon>Mammalia</taxon>
        <taxon>Eutheria</taxon>
        <taxon>Laurasiatheria</taxon>
        <taxon>Eulipotyphla</taxon>
        <taxon>Talpidae</taxon>
        <taxon>Galemys</taxon>
    </lineage>
</organism>
<feature type="domain" description="KRAB" evidence="6">
    <location>
        <begin position="76"/>
        <end position="147"/>
    </location>
</feature>
<gene>
    <name evidence="7" type="ORF">J0S82_006698</name>
</gene>
<evidence type="ECO:0000259" key="6">
    <source>
        <dbReference type="PROSITE" id="PS50805"/>
    </source>
</evidence>
<evidence type="ECO:0000256" key="2">
    <source>
        <dbReference type="ARBA" id="ARBA00022737"/>
    </source>
</evidence>
<dbReference type="Gene3D" id="6.10.140.140">
    <property type="match status" value="1"/>
</dbReference>
<proteinExistence type="predicted"/>
<feature type="compositionally biased region" description="Polar residues" evidence="5">
    <location>
        <begin position="465"/>
        <end position="475"/>
    </location>
</feature>
<dbReference type="Pfam" id="PF01352">
    <property type="entry name" value="KRAB"/>
    <property type="match status" value="1"/>
</dbReference>
<accession>A0A8J6ABD3</accession>
<dbReference type="PANTHER" id="PTHR24381:SF122">
    <property type="entry name" value="ZINC FINGER PROTEIN 157"/>
    <property type="match status" value="1"/>
</dbReference>
<keyword evidence="2" id="KW-0677">Repeat</keyword>
<dbReference type="GO" id="GO:0005634">
    <property type="term" value="C:nucleus"/>
    <property type="evidence" value="ECO:0007669"/>
    <property type="project" value="TreeGrafter"/>
</dbReference>
<evidence type="ECO:0000256" key="1">
    <source>
        <dbReference type="ARBA" id="ARBA00022723"/>
    </source>
</evidence>
<dbReference type="PANTHER" id="PTHR24381">
    <property type="entry name" value="ZINC FINGER PROTEIN"/>
    <property type="match status" value="1"/>
</dbReference>